<evidence type="ECO:0000256" key="4">
    <source>
        <dbReference type="ARBA" id="ARBA00023125"/>
    </source>
</evidence>
<dbReference type="InterPro" id="IPR013249">
    <property type="entry name" value="RNA_pol_sigma70_r4_t2"/>
</dbReference>
<reference evidence="8" key="1">
    <citation type="submission" date="2020-07" db="EMBL/GenBank/DDBJ databases">
        <authorList>
            <person name="Tarantini F.S."/>
            <person name="Hong K.W."/>
            <person name="Chan K.G."/>
        </authorList>
    </citation>
    <scope>NUCLEOTIDE SEQUENCE</scope>
    <source>
        <strain evidence="8">32-07</strain>
    </source>
</reference>
<keyword evidence="2" id="KW-0805">Transcription regulation</keyword>
<evidence type="ECO:0000313" key="9">
    <source>
        <dbReference type="Proteomes" id="UP001049518"/>
    </source>
</evidence>
<keyword evidence="5" id="KW-0804">Transcription</keyword>
<dbReference type="EMBL" id="CP059572">
    <property type="protein sequence ID" value="QXJ22181.1"/>
    <property type="molecule type" value="Genomic_DNA"/>
</dbReference>
<dbReference type="PANTHER" id="PTHR43133">
    <property type="entry name" value="RNA POLYMERASE ECF-TYPE SIGMA FACTO"/>
    <property type="match status" value="1"/>
</dbReference>
<dbReference type="Pfam" id="PF08281">
    <property type="entry name" value="Sigma70_r4_2"/>
    <property type="match status" value="1"/>
</dbReference>
<dbReference type="InterPro" id="IPR013325">
    <property type="entry name" value="RNA_pol_sigma_r2"/>
</dbReference>
<evidence type="ECO:0000313" key="8">
    <source>
        <dbReference type="EMBL" id="QXJ22181.1"/>
    </source>
</evidence>
<dbReference type="InterPro" id="IPR013324">
    <property type="entry name" value="RNA_pol_sigma_r3/r4-like"/>
</dbReference>
<evidence type="ECO:0000259" key="7">
    <source>
        <dbReference type="Pfam" id="PF08281"/>
    </source>
</evidence>
<dbReference type="NCBIfam" id="TIGR02937">
    <property type="entry name" value="sigma70-ECF"/>
    <property type="match status" value="1"/>
</dbReference>
<gene>
    <name evidence="8" type="ORF">AGRA3207_003142</name>
</gene>
<proteinExistence type="inferred from homology"/>
<organism evidence="8 9">
    <name type="scientific">Actinomadura graeca</name>
    <dbReference type="NCBI Taxonomy" id="2750812"/>
    <lineage>
        <taxon>Bacteria</taxon>
        <taxon>Bacillati</taxon>
        <taxon>Actinomycetota</taxon>
        <taxon>Actinomycetes</taxon>
        <taxon>Streptosporangiales</taxon>
        <taxon>Thermomonosporaceae</taxon>
        <taxon>Actinomadura</taxon>
    </lineage>
</organism>
<keyword evidence="4" id="KW-0238">DNA-binding</keyword>
<dbReference type="SUPFAM" id="SSF88659">
    <property type="entry name" value="Sigma3 and sigma4 domains of RNA polymerase sigma factors"/>
    <property type="match status" value="1"/>
</dbReference>
<feature type="region of interest" description="Disordered" evidence="6">
    <location>
        <begin position="1"/>
        <end position="23"/>
    </location>
</feature>
<dbReference type="Gene3D" id="1.10.1740.10">
    <property type="match status" value="1"/>
</dbReference>
<dbReference type="Gene3D" id="1.10.10.10">
    <property type="entry name" value="Winged helix-like DNA-binding domain superfamily/Winged helix DNA-binding domain"/>
    <property type="match status" value="1"/>
</dbReference>
<dbReference type="Proteomes" id="UP001049518">
    <property type="component" value="Chromosome"/>
</dbReference>
<feature type="domain" description="RNA polymerase sigma factor 70 region 4 type 2" evidence="7">
    <location>
        <begin position="127"/>
        <end position="176"/>
    </location>
</feature>
<evidence type="ECO:0000256" key="3">
    <source>
        <dbReference type="ARBA" id="ARBA00023082"/>
    </source>
</evidence>
<name>A0ABX8QUY4_9ACTN</name>
<keyword evidence="9" id="KW-1185">Reference proteome</keyword>
<keyword evidence="3" id="KW-0731">Sigma factor</keyword>
<comment type="similarity">
    <text evidence="1">Belongs to the sigma-70 factor family. ECF subfamily.</text>
</comment>
<evidence type="ECO:0000256" key="2">
    <source>
        <dbReference type="ARBA" id="ARBA00023015"/>
    </source>
</evidence>
<evidence type="ECO:0000256" key="5">
    <source>
        <dbReference type="ARBA" id="ARBA00023163"/>
    </source>
</evidence>
<sequence length="190" mass="21641">MDEDVSEGTTAPLTGGVRSEPANDQAARDMEFAMFYKDDLPRLVAFLVVQGARPVVAAELAQDAMTEAYRQWDRIDAPRAWVRTVASRTWWRRAERDRAEVPHDELPEPGALLSEQESAEVENRHVFLAMVRELPLNQRQVMAWTYDGYRPTEIAALLGKDPATVRSALREARATLKKTLRPRWSRDDHA</sequence>
<accession>A0ABX8QUY4</accession>
<evidence type="ECO:0000256" key="6">
    <source>
        <dbReference type="SAM" id="MobiDB-lite"/>
    </source>
</evidence>
<evidence type="ECO:0000256" key="1">
    <source>
        <dbReference type="ARBA" id="ARBA00010641"/>
    </source>
</evidence>
<dbReference type="PANTHER" id="PTHR43133:SF8">
    <property type="entry name" value="RNA POLYMERASE SIGMA FACTOR HI_1459-RELATED"/>
    <property type="match status" value="1"/>
</dbReference>
<dbReference type="InterPro" id="IPR036388">
    <property type="entry name" value="WH-like_DNA-bd_sf"/>
</dbReference>
<dbReference type="InterPro" id="IPR014284">
    <property type="entry name" value="RNA_pol_sigma-70_dom"/>
</dbReference>
<dbReference type="InterPro" id="IPR039425">
    <property type="entry name" value="RNA_pol_sigma-70-like"/>
</dbReference>
<protein>
    <submittedName>
        <fullName evidence="8">Sigma-70 family RNA polymerase sigma factor</fullName>
    </submittedName>
</protein>
<dbReference type="SUPFAM" id="SSF88946">
    <property type="entry name" value="Sigma2 domain of RNA polymerase sigma factors"/>
    <property type="match status" value="1"/>
</dbReference>
<dbReference type="RefSeq" id="WP_231335386.1">
    <property type="nucleotide sequence ID" value="NZ_CP059572.1"/>
</dbReference>